<feature type="compositionally biased region" description="Low complexity" evidence="1">
    <location>
        <begin position="202"/>
        <end position="235"/>
    </location>
</feature>
<organism evidence="2 3">
    <name type="scientific">Akanthomyces lecanii RCEF 1005</name>
    <dbReference type="NCBI Taxonomy" id="1081108"/>
    <lineage>
        <taxon>Eukaryota</taxon>
        <taxon>Fungi</taxon>
        <taxon>Dikarya</taxon>
        <taxon>Ascomycota</taxon>
        <taxon>Pezizomycotina</taxon>
        <taxon>Sordariomycetes</taxon>
        <taxon>Hypocreomycetidae</taxon>
        <taxon>Hypocreales</taxon>
        <taxon>Cordycipitaceae</taxon>
        <taxon>Akanthomyces</taxon>
        <taxon>Cordyceps confragosa</taxon>
    </lineage>
</organism>
<dbReference type="OrthoDB" id="332863at2759"/>
<proteinExistence type="predicted"/>
<comment type="caution">
    <text evidence="2">The sequence shown here is derived from an EMBL/GenBank/DDBJ whole genome shotgun (WGS) entry which is preliminary data.</text>
</comment>
<evidence type="ECO:0000313" key="3">
    <source>
        <dbReference type="Proteomes" id="UP000076881"/>
    </source>
</evidence>
<sequence>MALTIKQLNGDASFLLTFEPIETSDVALSTQPFHVLLDPRIATTTTTSSSVVAALQDLPDIDLVLVSSARSDHCHEATLRQLPSTSKTRVLAEPAAARRIRGWRCFDKGTVEALPRWEDCPAPGKEERRVLRIPILPQVFGGEPGEVTLTYIGQKREAHAAIGITYQPPTVSPTAFRRGNRAAAATPNSSSPIPPCPPRLPTPALSFSDAGSSSSSSSSVPGSPASSTVGGSPMLPAMPPPPLTRTGTRNSSGGTRRRRSGRAVQSCATWRSLRTLSPHSLDRGVSVIFAPHGIPYRALQSYATTHLLRQAVLPLTALLHCFDAPAQPWYLGGSSGGMPMGQETASALGAKAWISCHDGEKDVGRGGGGGVVGRLVGKKQRFVADEVQRALDASHAQGMASPGNLLRKSAGHHPTEVLALEAGEEIAMTSEGIWEEETLFADDKGGGGLLGLGLKMGEDEEGRIVTGAPALDWW</sequence>
<dbReference type="PANTHER" id="PTHR36142">
    <property type="entry name" value="METALLO-HYDROLASE/OXIDOREDUCTASE SUPERFAMILY PROTEIN"/>
    <property type="match status" value="1"/>
</dbReference>
<dbReference type="PANTHER" id="PTHR36142:SF5">
    <property type="entry name" value="METALLO-BETA-LACTAMASE DOMAIN-CONTAINING PROTEIN"/>
    <property type="match status" value="1"/>
</dbReference>
<keyword evidence="3" id="KW-1185">Reference proteome</keyword>
<gene>
    <name evidence="2" type="ORF">LEL_02129</name>
</gene>
<feature type="compositionally biased region" description="Low complexity" evidence="1">
    <location>
        <begin position="244"/>
        <end position="254"/>
    </location>
</feature>
<protein>
    <submittedName>
        <fullName evidence="2">Uncharacterized protein</fullName>
    </submittedName>
</protein>
<evidence type="ECO:0000256" key="1">
    <source>
        <dbReference type="SAM" id="MobiDB-lite"/>
    </source>
</evidence>
<name>A0A168L1L5_CORDF</name>
<reference evidence="2 3" key="1">
    <citation type="journal article" date="2016" name="Genome Biol. Evol.">
        <title>Divergent and convergent evolution of fungal pathogenicity.</title>
        <authorList>
            <person name="Shang Y."/>
            <person name="Xiao G."/>
            <person name="Zheng P."/>
            <person name="Cen K."/>
            <person name="Zhan S."/>
            <person name="Wang C."/>
        </authorList>
    </citation>
    <scope>NUCLEOTIDE SEQUENCE [LARGE SCALE GENOMIC DNA]</scope>
    <source>
        <strain evidence="2 3">RCEF 1005</strain>
    </source>
</reference>
<dbReference type="AlphaFoldDB" id="A0A168L1L5"/>
<dbReference type="EMBL" id="AZHF01000001">
    <property type="protein sequence ID" value="OAA82584.1"/>
    <property type="molecule type" value="Genomic_DNA"/>
</dbReference>
<dbReference type="Gene3D" id="3.60.15.10">
    <property type="entry name" value="Ribonuclease Z/Hydroxyacylglutathione hydrolase-like"/>
    <property type="match status" value="1"/>
</dbReference>
<dbReference type="InterPro" id="IPR036866">
    <property type="entry name" value="RibonucZ/Hydroxyglut_hydro"/>
</dbReference>
<feature type="compositionally biased region" description="Pro residues" evidence="1">
    <location>
        <begin position="192"/>
        <end position="201"/>
    </location>
</feature>
<accession>A0A168L1L5</accession>
<dbReference type="Proteomes" id="UP000076881">
    <property type="component" value="Unassembled WGS sequence"/>
</dbReference>
<dbReference type="STRING" id="1081108.A0A168L1L5"/>
<evidence type="ECO:0000313" key="2">
    <source>
        <dbReference type="EMBL" id="OAA82584.1"/>
    </source>
</evidence>
<feature type="region of interest" description="Disordered" evidence="1">
    <location>
        <begin position="168"/>
        <end position="266"/>
    </location>
</feature>